<feature type="transmembrane region" description="Helical" evidence="5">
    <location>
        <begin position="323"/>
        <end position="344"/>
    </location>
</feature>
<feature type="transmembrane region" description="Helical" evidence="5">
    <location>
        <begin position="250"/>
        <end position="270"/>
    </location>
</feature>
<dbReference type="Proteomes" id="UP001500752">
    <property type="component" value="Unassembled WGS sequence"/>
</dbReference>
<dbReference type="InterPro" id="IPR020846">
    <property type="entry name" value="MFS_dom"/>
</dbReference>
<feature type="transmembrane region" description="Helical" evidence="5">
    <location>
        <begin position="184"/>
        <end position="203"/>
    </location>
</feature>
<reference evidence="8" key="1">
    <citation type="journal article" date="2019" name="Int. J. Syst. Evol. Microbiol.">
        <title>The Global Catalogue of Microorganisms (GCM) 10K type strain sequencing project: providing services to taxonomists for standard genome sequencing and annotation.</title>
        <authorList>
            <consortium name="The Broad Institute Genomics Platform"/>
            <consortium name="The Broad Institute Genome Sequencing Center for Infectious Disease"/>
            <person name="Wu L."/>
            <person name="Ma J."/>
        </authorList>
    </citation>
    <scope>NUCLEOTIDE SEQUENCE [LARGE SCALE GENOMIC DNA]</scope>
    <source>
        <strain evidence="8">JCM 30742</strain>
    </source>
</reference>
<comment type="subcellular location">
    <subcellularLocation>
        <location evidence="1">Cell membrane</location>
        <topology evidence="1">Multi-pass membrane protein</topology>
    </subcellularLocation>
</comment>
<name>A0ABP7CC55_9MICC</name>
<dbReference type="PANTHER" id="PTHR11662:SF450">
    <property type="entry name" value="BLR1003 PROTEIN"/>
    <property type="match status" value="1"/>
</dbReference>
<feature type="transmembrane region" description="Helical" evidence="5">
    <location>
        <begin position="290"/>
        <end position="311"/>
    </location>
</feature>
<dbReference type="EMBL" id="BAABEO010000017">
    <property type="protein sequence ID" value="GAA3686954.1"/>
    <property type="molecule type" value="Genomic_DNA"/>
</dbReference>
<dbReference type="Gene3D" id="1.20.1250.20">
    <property type="entry name" value="MFS general substrate transporter like domains"/>
    <property type="match status" value="2"/>
</dbReference>
<dbReference type="InterPro" id="IPR011701">
    <property type="entry name" value="MFS"/>
</dbReference>
<dbReference type="Pfam" id="PF07690">
    <property type="entry name" value="MFS_1"/>
    <property type="match status" value="1"/>
</dbReference>
<evidence type="ECO:0000313" key="7">
    <source>
        <dbReference type="EMBL" id="GAA3686954.1"/>
    </source>
</evidence>
<evidence type="ECO:0000256" key="4">
    <source>
        <dbReference type="ARBA" id="ARBA00023136"/>
    </source>
</evidence>
<feature type="transmembrane region" description="Helical" evidence="5">
    <location>
        <begin position="350"/>
        <end position="372"/>
    </location>
</feature>
<comment type="caution">
    <text evidence="7">The sequence shown here is derived from an EMBL/GenBank/DDBJ whole genome shotgun (WGS) entry which is preliminary data.</text>
</comment>
<evidence type="ECO:0000256" key="2">
    <source>
        <dbReference type="ARBA" id="ARBA00022692"/>
    </source>
</evidence>
<dbReference type="PANTHER" id="PTHR11662">
    <property type="entry name" value="SOLUTE CARRIER FAMILY 17"/>
    <property type="match status" value="1"/>
</dbReference>
<feature type="transmembrane region" description="Helical" evidence="5">
    <location>
        <begin position="155"/>
        <end position="178"/>
    </location>
</feature>
<feature type="transmembrane region" description="Helical" evidence="5">
    <location>
        <begin position="384"/>
        <end position="407"/>
    </location>
</feature>
<organism evidence="7 8">
    <name type="scientific">Arthrobacter ginkgonis</name>
    <dbReference type="NCBI Taxonomy" id="1630594"/>
    <lineage>
        <taxon>Bacteria</taxon>
        <taxon>Bacillati</taxon>
        <taxon>Actinomycetota</taxon>
        <taxon>Actinomycetes</taxon>
        <taxon>Micrococcales</taxon>
        <taxon>Micrococcaceae</taxon>
        <taxon>Arthrobacter</taxon>
    </lineage>
</organism>
<keyword evidence="8" id="KW-1185">Reference proteome</keyword>
<feature type="transmembrane region" description="Helical" evidence="5">
    <location>
        <begin position="26"/>
        <end position="43"/>
    </location>
</feature>
<keyword evidence="2 5" id="KW-0812">Transmembrane</keyword>
<evidence type="ECO:0000256" key="3">
    <source>
        <dbReference type="ARBA" id="ARBA00022989"/>
    </source>
</evidence>
<accession>A0ABP7CC55</accession>
<feature type="transmembrane region" description="Helical" evidence="5">
    <location>
        <begin position="95"/>
        <end position="115"/>
    </location>
</feature>
<dbReference type="SUPFAM" id="SSF103473">
    <property type="entry name" value="MFS general substrate transporter"/>
    <property type="match status" value="1"/>
</dbReference>
<feature type="transmembrane region" description="Helical" evidence="5">
    <location>
        <begin position="413"/>
        <end position="438"/>
    </location>
</feature>
<evidence type="ECO:0000259" key="6">
    <source>
        <dbReference type="PROSITE" id="PS50850"/>
    </source>
</evidence>
<gene>
    <name evidence="7" type="ORF">GCM10023081_25340</name>
</gene>
<dbReference type="InterPro" id="IPR050382">
    <property type="entry name" value="MFS_Na/Anion_cotransporter"/>
</dbReference>
<proteinExistence type="predicted"/>
<dbReference type="InterPro" id="IPR036259">
    <property type="entry name" value="MFS_trans_sf"/>
</dbReference>
<evidence type="ECO:0000313" key="8">
    <source>
        <dbReference type="Proteomes" id="UP001500752"/>
    </source>
</evidence>
<feature type="transmembrane region" description="Helical" evidence="5">
    <location>
        <begin position="66"/>
        <end position="88"/>
    </location>
</feature>
<dbReference type="PROSITE" id="PS50850">
    <property type="entry name" value="MFS"/>
    <property type="match status" value="1"/>
</dbReference>
<evidence type="ECO:0000256" key="1">
    <source>
        <dbReference type="ARBA" id="ARBA00004651"/>
    </source>
</evidence>
<protein>
    <submittedName>
        <fullName evidence="7">MFS transporter</fullName>
    </submittedName>
</protein>
<evidence type="ECO:0000256" key="5">
    <source>
        <dbReference type="SAM" id="Phobius"/>
    </source>
</evidence>
<dbReference type="RefSeq" id="WP_345151218.1">
    <property type="nucleotide sequence ID" value="NZ_BAABEO010000017.1"/>
</dbReference>
<sequence length="466" mass="48862">MSNPSPQPTQDRGDPRRWSAARRNRYGWFITVALLFLMMLSWADKAVLGIAAVPLMEDLGMSPEQFGLVSSAMFLTFGIAQLAAAPIVNRVPSKWILLVLCLLWSVAQVPMLLFASLPALWASRLLLGAGEGPLAPVMVHGLYKWFPQKKVATPAALAASGVTLGILVFAPILAWVIGQFGWRMAFALLAVIGILWALFWAVAGKEGPYASAGDERELDGGGDPSADLAAAPIARERNVSYLRTILTPSWIFAVLASFFAYWTFTLAMSWGPAYFQDVLGFSAQESGSLIALPAAWGAVATVGLSALTQHLHLRGLPTRKARTYVLGGAAVFAGAMLLAATMTASPAASIALMVFGFGTAPALFAITLLIVAELTTVARRGANLAIANAVLTSAGIFAPAVSGFLIGGAATAAAGYTLAFGLAGGLMLGFGVLALAFVNQQRDRRRLGLDEAQSPAGSGRNGVRGV</sequence>
<feature type="domain" description="Major facilitator superfamily (MFS) profile" evidence="6">
    <location>
        <begin position="30"/>
        <end position="442"/>
    </location>
</feature>
<feature type="transmembrane region" description="Helical" evidence="5">
    <location>
        <begin position="121"/>
        <end position="143"/>
    </location>
</feature>
<keyword evidence="4 5" id="KW-0472">Membrane</keyword>
<keyword evidence="3 5" id="KW-1133">Transmembrane helix</keyword>